<reference evidence="1 2" key="1">
    <citation type="submission" date="2016-02" db="EMBL/GenBank/DDBJ databases">
        <authorList>
            <person name="Wen L."/>
            <person name="He K."/>
            <person name="Yang H."/>
        </authorList>
    </citation>
    <scope>NUCLEOTIDE SEQUENCE [LARGE SCALE GENOMIC DNA]</scope>
    <source>
        <strain evidence="1 2">GED7880</strain>
    </source>
</reference>
<evidence type="ECO:0000313" key="1">
    <source>
        <dbReference type="EMBL" id="KXO15333.1"/>
    </source>
</evidence>
<organism evidence="1 2">
    <name type="scientific">Prevotella bivia</name>
    <dbReference type="NCBI Taxonomy" id="28125"/>
    <lineage>
        <taxon>Bacteria</taxon>
        <taxon>Pseudomonadati</taxon>
        <taxon>Bacteroidota</taxon>
        <taxon>Bacteroidia</taxon>
        <taxon>Bacteroidales</taxon>
        <taxon>Prevotellaceae</taxon>
        <taxon>Prevotella</taxon>
    </lineage>
</organism>
<dbReference type="PATRIC" id="fig|28125.4.peg.1849"/>
<dbReference type="EMBL" id="LTAG01000109">
    <property type="protein sequence ID" value="KXO15333.1"/>
    <property type="molecule type" value="Genomic_DNA"/>
</dbReference>
<comment type="caution">
    <text evidence="1">The sequence shown here is derived from an EMBL/GenBank/DDBJ whole genome shotgun (WGS) entry which is preliminary data.</text>
</comment>
<evidence type="ECO:0000313" key="2">
    <source>
        <dbReference type="Proteomes" id="UP000070093"/>
    </source>
</evidence>
<protein>
    <submittedName>
        <fullName evidence="1">Uncharacterized protein</fullName>
    </submittedName>
</protein>
<gene>
    <name evidence="1" type="ORF">HMPREF3202_01860</name>
</gene>
<accession>A0A137SSA9</accession>
<proteinExistence type="predicted"/>
<dbReference type="AlphaFoldDB" id="A0A137SSA9"/>
<dbReference type="STRING" id="28125.HMPREF3202_01860"/>
<dbReference type="Proteomes" id="UP000070093">
    <property type="component" value="Unassembled WGS sequence"/>
</dbReference>
<dbReference type="RefSeq" id="WP_048740284.1">
    <property type="nucleotide sequence ID" value="NZ_JUWN01000171.1"/>
</dbReference>
<name>A0A137SSA9_9BACT</name>
<sequence>MENLERLQAAYKDNSKQMSEIITRYHKRMQDKEIAFNAIFAKIWELEPRAEGAQNPFASTKDITEQAIKAVGYNLNDEIAKAFLQHEADYYEFAKLDAKGLELGFKIAAFTIEENAHKEETTPTQGNEWLFVPISIVAPQQIQDEIITPLLQANAQKGEGLFANNTEIPLEDENEDDFLMVEAYDCKASLCGYWQELKDNGIIGIGKTNAFFSYQFRQYLLQLLKEVATFIKDNTNKPSKAKNKVTTTLKGLDKIPVWGLFFQILLLQGLCRWLESVDINEGDKGYKEAQLMYNWLCLTLADKEFNFCKTPYGDKDKQMLQPLCNYLYSTEIGKEVQKCIREYLFGKPQQENPNVTTNHLPSELDTEDAHKYLTKAKEIGLIDDNYKWQKGKQLLACFCHDMSQRLSLGKGERIAWKPFEALFGIEKGKLRSNYNDIQKTGQNPSDIALVDEALK</sequence>